<evidence type="ECO:0000313" key="3">
    <source>
        <dbReference type="EMBL" id="AKS34136.1"/>
    </source>
</evidence>
<dbReference type="RefSeq" id="WP_049746584.1">
    <property type="nucleotide sequence ID" value="NZ_CP012150.1"/>
</dbReference>
<proteinExistence type="predicted"/>
<dbReference type="InterPro" id="IPR051049">
    <property type="entry name" value="Dienelactone_hydrolase-like"/>
</dbReference>
<name>A0A0K0X9T3_MYCGD</name>
<protein>
    <submittedName>
        <fullName evidence="3">Dienelactone hydrolase</fullName>
    </submittedName>
</protein>
<reference evidence="3 4" key="1">
    <citation type="submission" date="2015-07" db="EMBL/GenBank/DDBJ databases">
        <title>Complete genome sequence of Mycobacterium goodii X7B, a facultative thermophilic biodesulfurizing bacterium.</title>
        <authorList>
            <person name="Yu B."/>
            <person name="Li F."/>
            <person name="Xu P."/>
        </authorList>
    </citation>
    <scope>NUCLEOTIDE SEQUENCE [LARGE SCALE GENOMIC DNA]</scope>
    <source>
        <strain evidence="3 4">X7B</strain>
    </source>
</reference>
<dbReference type="PANTHER" id="PTHR46623:SF6">
    <property type="entry name" value="ALPHA_BETA-HYDROLASES SUPERFAMILY PROTEIN"/>
    <property type="match status" value="1"/>
</dbReference>
<dbReference type="InterPro" id="IPR029058">
    <property type="entry name" value="AB_hydrolase_fold"/>
</dbReference>
<dbReference type="STRING" id="134601.AFA91_22065"/>
<dbReference type="AlphaFoldDB" id="A0A0K0X9T3"/>
<dbReference type="OrthoDB" id="3208682at2"/>
<evidence type="ECO:0000313" key="4">
    <source>
        <dbReference type="Proteomes" id="UP000062255"/>
    </source>
</evidence>
<dbReference type="Gene3D" id="3.40.50.1820">
    <property type="entry name" value="alpha/beta hydrolase"/>
    <property type="match status" value="1"/>
</dbReference>
<dbReference type="GO" id="GO:0016787">
    <property type="term" value="F:hydrolase activity"/>
    <property type="evidence" value="ECO:0007669"/>
    <property type="project" value="UniProtKB-KW"/>
</dbReference>
<feature type="region of interest" description="Disordered" evidence="1">
    <location>
        <begin position="52"/>
        <end position="89"/>
    </location>
</feature>
<dbReference type="SUPFAM" id="SSF53474">
    <property type="entry name" value="alpha/beta-Hydrolases"/>
    <property type="match status" value="1"/>
</dbReference>
<sequence>MTPLQRYIAEEIATDHLDGLLSRREALRRLALLGLSTAAATAVIAACSEREQNGPAQNTAENTAQNTTNTAGPPSGTSQPPAEPPGMQTALPTAAVTWAGPNGELQGAWAEAPDARGAVLVIHENKGLTDHIRSVAGRFAGIGYSALAVDLLSGQGGTGQFADPADATAALSKIPPEEFVANLRSGIDELSRRAPDRRLAAVGFCMGGGLVWRLLAAGTPQLAAAVPFYGPTPDDPDFSGSKSVAVLAFYGALDQRVNATEPVARAALEKAGLVHELVTEPGANHAFFNDTGDRYDPTAAADAWRRIQEWFTAHLA</sequence>
<feature type="domain" description="Dienelactone hydrolase" evidence="2">
    <location>
        <begin position="115"/>
        <end position="314"/>
    </location>
</feature>
<dbReference type="PANTHER" id="PTHR46623">
    <property type="entry name" value="CARBOXYMETHYLENEBUTENOLIDASE-RELATED"/>
    <property type="match status" value="1"/>
</dbReference>
<dbReference type="PATRIC" id="fig|134601.6.peg.4554"/>
<dbReference type="KEGG" id="mgo:AFA91_22065"/>
<gene>
    <name evidence="3" type="ORF">AFA91_22065</name>
</gene>
<accession>A0A0K0X9T3</accession>
<feature type="compositionally biased region" description="Low complexity" evidence="1">
    <location>
        <begin position="56"/>
        <end position="71"/>
    </location>
</feature>
<dbReference type="Pfam" id="PF01738">
    <property type="entry name" value="DLH"/>
    <property type="match status" value="1"/>
</dbReference>
<keyword evidence="3" id="KW-0378">Hydrolase</keyword>
<dbReference type="EMBL" id="CP012150">
    <property type="protein sequence ID" value="AKS34136.1"/>
    <property type="molecule type" value="Genomic_DNA"/>
</dbReference>
<evidence type="ECO:0000259" key="2">
    <source>
        <dbReference type="Pfam" id="PF01738"/>
    </source>
</evidence>
<dbReference type="InterPro" id="IPR002925">
    <property type="entry name" value="Dienelactn_hydro"/>
</dbReference>
<dbReference type="Proteomes" id="UP000062255">
    <property type="component" value="Chromosome"/>
</dbReference>
<evidence type="ECO:0000256" key="1">
    <source>
        <dbReference type="SAM" id="MobiDB-lite"/>
    </source>
</evidence>
<organism evidence="3 4">
    <name type="scientific">Mycolicibacterium goodii</name>
    <name type="common">Mycobacterium goodii</name>
    <dbReference type="NCBI Taxonomy" id="134601"/>
    <lineage>
        <taxon>Bacteria</taxon>
        <taxon>Bacillati</taxon>
        <taxon>Actinomycetota</taxon>
        <taxon>Actinomycetes</taxon>
        <taxon>Mycobacteriales</taxon>
        <taxon>Mycobacteriaceae</taxon>
        <taxon>Mycolicibacterium</taxon>
    </lineage>
</organism>